<dbReference type="InterPro" id="IPR027417">
    <property type="entry name" value="P-loop_NTPase"/>
</dbReference>
<dbReference type="RefSeq" id="WP_024752772.1">
    <property type="nucleotide sequence ID" value="NZ_CDNC01000007.1"/>
</dbReference>
<protein>
    <recommendedName>
        <fullName evidence="4">ABC transporter domain-containing protein</fullName>
    </recommendedName>
</protein>
<feature type="domain" description="ABC transporter" evidence="4">
    <location>
        <begin position="2"/>
        <end position="237"/>
    </location>
</feature>
<dbReference type="Gene3D" id="3.40.50.300">
    <property type="entry name" value="P-loop containing nucleotide triphosphate hydrolases"/>
    <property type="match status" value="1"/>
</dbReference>
<proteinExistence type="predicted"/>
<dbReference type="PROSITE" id="PS50893">
    <property type="entry name" value="ABC_TRANSPORTER_2"/>
    <property type="match status" value="1"/>
</dbReference>
<dbReference type="GO" id="GO:0016887">
    <property type="term" value="F:ATP hydrolysis activity"/>
    <property type="evidence" value="ECO:0007669"/>
    <property type="project" value="InterPro"/>
</dbReference>
<dbReference type="InterPro" id="IPR003439">
    <property type="entry name" value="ABC_transporter-like_ATP-bd"/>
</dbReference>
<dbReference type="PANTHER" id="PTHR42794">
    <property type="entry name" value="HEMIN IMPORT ATP-BINDING PROTEIN HMUV"/>
    <property type="match status" value="1"/>
</dbReference>
<accession>A0A0B7GR94</accession>
<evidence type="ECO:0000259" key="4">
    <source>
        <dbReference type="PROSITE" id="PS50893"/>
    </source>
</evidence>
<evidence type="ECO:0000313" key="6">
    <source>
        <dbReference type="Proteomes" id="UP000042527"/>
    </source>
</evidence>
<keyword evidence="3" id="KW-0067">ATP-binding</keyword>
<dbReference type="PANTHER" id="PTHR42794:SF2">
    <property type="entry name" value="ABC TRANSPORTER ATP-BINDING PROTEIN"/>
    <property type="match status" value="1"/>
</dbReference>
<dbReference type="InterPro" id="IPR003593">
    <property type="entry name" value="AAA+_ATPase"/>
</dbReference>
<keyword evidence="6" id="KW-1185">Reference proteome</keyword>
<dbReference type="SMART" id="SM00382">
    <property type="entry name" value="AAA"/>
    <property type="match status" value="1"/>
</dbReference>
<evidence type="ECO:0000256" key="2">
    <source>
        <dbReference type="ARBA" id="ARBA00022741"/>
    </source>
</evidence>
<dbReference type="GO" id="GO:0005524">
    <property type="term" value="F:ATP binding"/>
    <property type="evidence" value="ECO:0007669"/>
    <property type="project" value="UniProtKB-KW"/>
</dbReference>
<dbReference type="OrthoDB" id="9799337at2"/>
<dbReference type="GeneID" id="57754415"/>
<dbReference type="AlphaFoldDB" id="A0A0B7GR94"/>
<dbReference type="CDD" id="cd03214">
    <property type="entry name" value="ABC_Iron-Siderophores_B12_Hemin"/>
    <property type="match status" value="1"/>
</dbReference>
<dbReference type="Pfam" id="PF00005">
    <property type="entry name" value="ABC_tran"/>
    <property type="match status" value="1"/>
</dbReference>
<dbReference type="Proteomes" id="UP000042527">
    <property type="component" value="Unassembled WGS sequence"/>
</dbReference>
<name>A0A0B7GR94_TREPH</name>
<organism evidence="5 6">
    <name type="scientific">Treponema phagedenis</name>
    <dbReference type="NCBI Taxonomy" id="162"/>
    <lineage>
        <taxon>Bacteria</taxon>
        <taxon>Pseudomonadati</taxon>
        <taxon>Spirochaetota</taxon>
        <taxon>Spirochaetia</taxon>
        <taxon>Spirochaetales</taxon>
        <taxon>Treponemataceae</taxon>
        <taxon>Treponema</taxon>
    </lineage>
</organism>
<evidence type="ECO:0000256" key="1">
    <source>
        <dbReference type="ARBA" id="ARBA00022448"/>
    </source>
</evidence>
<dbReference type="EMBL" id="CDNC01000007">
    <property type="protein sequence ID" value="CEM61124.1"/>
    <property type="molecule type" value="Genomic_DNA"/>
</dbReference>
<evidence type="ECO:0000256" key="3">
    <source>
        <dbReference type="ARBA" id="ARBA00022840"/>
    </source>
</evidence>
<evidence type="ECO:0000313" key="5">
    <source>
        <dbReference type="EMBL" id="CEM61124.1"/>
    </source>
</evidence>
<dbReference type="FunFam" id="3.40.50.300:FF:000134">
    <property type="entry name" value="Iron-enterobactin ABC transporter ATP-binding protein"/>
    <property type="match status" value="1"/>
</dbReference>
<dbReference type="PROSITE" id="PS00211">
    <property type="entry name" value="ABC_TRANSPORTER_1"/>
    <property type="match status" value="1"/>
</dbReference>
<reference evidence="6" key="1">
    <citation type="submission" date="2015-01" db="EMBL/GenBank/DDBJ databases">
        <authorList>
            <person name="Manzoor Shahid"/>
            <person name="Zubair Saima"/>
        </authorList>
    </citation>
    <scope>NUCLEOTIDE SEQUENCE [LARGE SCALE GENOMIC DNA]</scope>
    <source>
        <strain evidence="6">V1</strain>
    </source>
</reference>
<sequence>MIRVENISYHYRGYPNVLQDICFHVNDGETLAILGNNGVGKSPLLKCLNHILRANSGTVMLDGADILSMPIREAAKQVVFVSQNVPNTEMTVYDIVMLGRKPYMRWYYTKNDHAIIHEVMERLNLTGDMQGRFLNQLSGGERQKVILARALAQRPKVLLLDEPISNLDIRNQYQVLQIIQDICYDDGISAIMVIHDLNLALRFCDRFLLMQQGQVYKYGDMSILDTIALKEVYDVDARIVKVEGHYTVLVET</sequence>
<keyword evidence="2" id="KW-0547">Nucleotide-binding</keyword>
<keyword evidence="1" id="KW-0813">Transport</keyword>
<gene>
    <name evidence="5" type="ORF">TPHV1_150006</name>
</gene>
<dbReference type="InterPro" id="IPR017871">
    <property type="entry name" value="ABC_transporter-like_CS"/>
</dbReference>
<dbReference type="SUPFAM" id="SSF52540">
    <property type="entry name" value="P-loop containing nucleoside triphosphate hydrolases"/>
    <property type="match status" value="1"/>
</dbReference>